<evidence type="ECO:0000256" key="7">
    <source>
        <dbReference type="ARBA" id="ARBA00022801"/>
    </source>
</evidence>
<dbReference type="InterPro" id="IPR011650">
    <property type="entry name" value="Peptidase_M20_dimer"/>
</dbReference>
<evidence type="ECO:0000256" key="9">
    <source>
        <dbReference type="ARBA" id="ARBA00023285"/>
    </source>
</evidence>
<dbReference type="InterPro" id="IPR001261">
    <property type="entry name" value="ArgE/DapE_CS"/>
</dbReference>
<organism evidence="12 13">
    <name type="scientific">Enterococcus alishanensis</name>
    <dbReference type="NCBI Taxonomy" id="1303817"/>
    <lineage>
        <taxon>Bacteria</taxon>
        <taxon>Bacillati</taxon>
        <taxon>Bacillota</taxon>
        <taxon>Bacilli</taxon>
        <taxon>Lactobacillales</taxon>
        <taxon>Enterococcaceae</taxon>
        <taxon>Enterococcus</taxon>
    </lineage>
</organism>
<dbReference type="NCBIfam" id="TIGR01910">
    <property type="entry name" value="DapE-ArgE"/>
    <property type="match status" value="1"/>
</dbReference>
<comment type="catalytic activity">
    <reaction evidence="10">
        <text>N-succinyl-(2S,6S)-2,6-diaminopimelate + H2O = (2S,6S)-2,6-diaminopimelate + succinate</text>
        <dbReference type="Rhea" id="RHEA:22608"/>
        <dbReference type="ChEBI" id="CHEBI:15377"/>
        <dbReference type="ChEBI" id="CHEBI:30031"/>
        <dbReference type="ChEBI" id="CHEBI:57609"/>
        <dbReference type="ChEBI" id="CHEBI:58087"/>
        <dbReference type="EC" id="3.5.1.18"/>
    </reaction>
</comment>
<dbReference type="Pfam" id="PF07687">
    <property type="entry name" value="M20_dimer"/>
    <property type="match status" value="1"/>
</dbReference>
<protein>
    <recommendedName>
        <fullName evidence="6">Probable succinyl-diaminopimelate desuccinylase</fullName>
        <ecNumber evidence="5">3.5.1.18</ecNumber>
    </recommendedName>
</protein>
<evidence type="ECO:0000256" key="8">
    <source>
        <dbReference type="ARBA" id="ARBA00022833"/>
    </source>
</evidence>
<dbReference type="PROSITE" id="PS00759">
    <property type="entry name" value="ARGE_DAPE_CPG2_2"/>
    <property type="match status" value="1"/>
</dbReference>
<evidence type="ECO:0000259" key="11">
    <source>
        <dbReference type="Pfam" id="PF07687"/>
    </source>
</evidence>
<gene>
    <name evidence="12" type="ORF">KUA55_14300</name>
</gene>
<comment type="similarity">
    <text evidence="4">Belongs to the peptidase M20A family.</text>
</comment>
<keyword evidence="7" id="KW-0378">Hydrolase</keyword>
<dbReference type="Pfam" id="PF01546">
    <property type="entry name" value="Peptidase_M20"/>
    <property type="match status" value="1"/>
</dbReference>
<keyword evidence="8" id="KW-0862">Zinc</keyword>
<dbReference type="PANTHER" id="PTHR43808">
    <property type="entry name" value="ACETYLORNITHINE DEACETYLASE"/>
    <property type="match status" value="1"/>
</dbReference>
<evidence type="ECO:0000256" key="3">
    <source>
        <dbReference type="ARBA" id="ARBA00005130"/>
    </source>
</evidence>
<keyword evidence="9" id="KW-0170">Cobalt</keyword>
<comment type="cofactor">
    <cofactor evidence="1">
        <name>Co(2+)</name>
        <dbReference type="ChEBI" id="CHEBI:48828"/>
    </cofactor>
</comment>
<evidence type="ECO:0000256" key="4">
    <source>
        <dbReference type="ARBA" id="ARBA00006247"/>
    </source>
</evidence>
<dbReference type="Proteomes" id="UP000774130">
    <property type="component" value="Unassembled WGS sequence"/>
</dbReference>
<dbReference type="InterPro" id="IPR050072">
    <property type="entry name" value="Peptidase_M20A"/>
</dbReference>
<comment type="caution">
    <text evidence="12">The sequence shown here is derived from an EMBL/GenBank/DDBJ whole genome shotgun (WGS) entry which is preliminary data.</text>
</comment>
<dbReference type="PANTHER" id="PTHR43808:SF32">
    <property type="entry name" value="ARGE_DAPE-RELATED DEACYLASE"/>
    <property type="match status" value="1"/>
</dbReference>
<sequence>MFDKRKLSNLVEENQAELLDLTAKLLQIPSENPLGDTTEITKFIVGYLEKNQIPVKTYEPDPKRFNILASIGPENGKTLIYCGHSDTVPVGDLEKWDFSPFSGEIKEGYMLGRGASDMKAGLAGLIFSMVLLKRYEVPLAGKLVLAIVPDEESGGDFGVPWLLDQGLVKGDGCLIAEPSSELNPTIGQKGSCWFKLTVNGIPGHGSLSPFLGRSAIFDAVKAIEKICQVTNWEITPPDDLIELLNVSNRYLELNERSETRGVFEKITCNIGTIHGGTSANVVADKCVVAIDCRLPFGITNEEVMTRVRQMLDQLDIDYQIESFGFKSSANFTPAEDPICQAIVENITEVLDETAYGVLQWACSDARHFREHQIPVLQYGPAELETIHGFNEKVKIEQIINCGKVYTLAAVDYFNKVNGGKNEFN</sequence>
<accession>A0ABS6TG33</accession>
<dbReference type="EMBL" id="JAHUZB010000006">
    <property type="protein sequence ID" value="MBV7391856.1"/>
    <property type="molecule type" value="Genomic_DNA"/>
</dbReference>
<feature type="domain" description="Peptidase M20 dimerisation" evidence="11">
    <location>
        <begin position="186"/>
        <end position="316"/>
    </location>
</feature>
<evidence type="ECO:0000256" key="10">
    <source>
        <dbReference type="ARBA" id="ARBA00051301"/>
    </source>
</evidence>
<dbReference type="RefSeq" id="WP_218327066.1">
    <property type="nucleotide sequence ID" value="NZ_JAHUZB010000006.1"/>
</dbReference>
<comment type="pathway">
    <text evidence="3">Amino-acid biosynthesis; L-lysine biosynthesis via DAP pathway; LL-2,6-diaminopimelate from (S)-tetrahydrodipicolinate (succinylase route): step 3/3.</text>
</comment>
<evidence type="ECO:0000256" key="2">
    <source>
        <dbReference type="ARBA" id="ARBA00001947"/>
    </source>
</evidence>
<comment type="cofactor">
    <cofactor evidence="2">
        <name>Zn(2+)</name>
        <dbReference type="ChEBI" id="CHEBI:29105"/>
    </cofactor>
</comment>
<dbReference type="InterPro" id="IPR010182">
    <property type="entry name" value="ArgE/DapE"/>
</dbReference>
<keyword evidence="13" id="KW-1185">Reference proteome</keyword>
<proteinExistence type="inferred from homology"/>
<evidence type="ECO:0000256" key="6">
    <source>
        <dbReference type="ARBA" id="ARBA00016853"/>
    </source>
</evidence>
<dbReference type="InterPro" id="IPR002933">
    <property type="entry name" value="Peptidase_M20"/>
</dbReference>
<evidence type="ECO:0000256" key="1">
    <source>
        <dbReference type="ARBA" id="ARBA00001941"/>
    </source>
</evidence>
<reference evidence="12 13" key="1">
    <citation type="submission" date="2021-06" db="EMBL/GenBank/DDBJ databases">
        <title>Enterococcus alishanensis sp. nov., a novel lactic acid bacterium isolated from fresh coffee beans.</title>
        <authorList>
            <person name="Chen Y.-S."/>
        </authorList>
    </citation>
    <scope>NUCLEOTIDE SEQUENCE [LARGE SCALE GENOMIC DNA]</scope>
    <source>
        <strain evidence="12 13">ALS3</strain>
    </source>
</reference>
<evidence type="ECO:0000313" key="12">
    <source>
        <dbReference type="EMBL" id="MBV7391856.1"/>
    </source>
</evidence>
<dbReference type="EC" id="3.5.1.18" evidence="5"/>
<name>A0ABS6TG33_9ENTE</name>
<evidence type="ECO:0000313" key="13">
    <source>
        <dbReference type="Proteomes" id="UP000774130"/>
    </source>
</evidence>
<evidence type="ECO:0000256" key="5">
    <source>
        <dbReference type="ARBA" id="ARBA00011921"/>
    </source>
</evidence>